<dbReference type="InterPro" id="IPR011333">
    <property type="entry name" value="SKP1/BTB/POZ_sf"/>
</dbReference>
<dbReference type="EMBL" id="BLAL01000266">
    <property type="protein sequence ID" value="GES98336.1"/>
    <property type="molecule type" value="Genomic_DNA"/>
</dbReference>
<dbReference type="AlphaFoldDB" id="A0A2Z6RIZ9"/>
<evidence type="ECO:0000313" key="3">
    <source>
        <dbReference type="EMBL" id="GES98336.1"/>
    </source>
</evidence>
<dbReference type="SMART" id="SM00225">
    <property type="entry name" value="BTB"/>
    <property type="match status" value="1"/>
</dbReference>
<accession>A0A2Z6RIZ9</accession>
<comment type="caution">
    <text evidence="2">The sequence shown here is derived from an EMBL/GenBank/DDBJ whole genome shotgun (WGS) entry which is preliminary data.</text>
</comment>
<dbReference type="Pfam" id="PF00651">
    <property type="entry name" value="BTB"/>
    <property type="match status" value="1"/>
</dbReference>
<reference evidence="2 4" key="1">
    <citation type="submission" date="2017-11" db="EMBL/GenBank/DDBJ databases">
        <title>The genome of Rhizophagus clarus HR1 reveals common genetic basis of auxotrophy among arbuscular mycorrhizal fungi.</title>
        <authorList>
            <person name="Kobayashi Y."/>
        </authorList>
    </citation>
    <scope>NUCLEOTIDE SEQUENCE [LARGE SCALE GENOMIC DNA]</scope>
    <source>
        <strain evidence="2 4">HR1</strain>
    </source>
</reference>
<proteinExistence type="predicted"/>
<dbReference type="SUPFAM" id="SSF54695">
    <property type="entry name" value="POZ domain"/>
    <property type="match status" value="1"/>
</dbReference>
<keyword evidence="4" id="KW-1185">Reference proteome</keyword>
<protein>
    <submittedName>
        <fullName evidence="3">BTB/POZ protein</fullName>
    </submittedName>
</protein>
<gene>
    <name evidence="3" type="ORF">RCL2_002489000</name>
    <name evidence="2" type="ORF">RclHR1_04060011</name>
</gene>
<dbReference type="PANTHER" id="PTHR24410:SF23">
    <property type="entry name" value="BTB DOMAIN-CONTAINING PROTEIN-RELATED"/>
    <property type="match status" value="1"/>
</dbReference>
<dbReference type="EMBL" id="BEXD01003402">
    <property type="protein sequence ID" value="GBC01083.1"/>
    <property type="molecule type" value="Genomic_DNA"/>
</dbReference>
<dbReference type="Proteomes" id="UP000247702">
    <property type="component" value="Unassembled WGS sequence"/>
</dbReference>
<sequence length="299" mass="35222">MPTEISNLLFKKFTKILKTGEFSDTEILVGKKPFTKTFHLHSFILKVGSPYFRTAFSDNWAKVENGIIKFEKPNIPVKIFEILIRYIYGNEPELGNYDFTTNIALLIAADELFLKKLCTLIEVHLLKDENLLKQNFILIHDITSKYPHFDELSRFCSFALFVNPSVIFKANDFIKIEKEVFLITITKYHRSLNPIEIWDKLVEWANVQLSKQSIVKPPPLKGLIQPFVQFIDFKKISRENFYQKIRPYKNNFDDNFYIEIIDHYAFNDIQIQSESHFQWSPLPQDYSASNKRLNEAKSF</sequence>
<reference evidence="3" key="2">
    <citation type="submission" date="2019-10" db="EMBL/GenBank/DDBJ databases">
        <title>Conservation and host-specific expression of non-tandemly repeated heterogenous ribosome RNA gene in arbuscular mycorrhizal fungi.</title>
        <authorList>
            <person name="Maeda T."/>
            <person name="Kobayashi Y."/>
            <person name="Nakagawa T."/>
            <person name="Ezawa T."/>
            <person name="Yamaguchi K."/>
            <person name="Bino T."/>
            <person name="Nishimoto Y."/>
            <person name="Shigenobu S."/>
            <person name="Kawaguchi M."/>
        </authorList>
    </citation>
    <scope>NUCLEOTIDE SEQUENCE</scope>
    <source>
        <strain evidence="3">HR1</strain>
    </source>
</reference>
<dbReference type="PANTHER" id="PTHR24410">
    <property type="entry name" value="HL07962P-RELATED"/>
    <property type="match status" value="1"/>
</dbReference>
<dbReference type="Proteomes" id="UP000615446">
    <property type="component" value="Unassembled WGS sequence"/>
</dbReference>
<dbReference type="InterPro" id="IPR051481">
    <property type="entry name" value="BTB-POZ/Galectin-3-binding"/>
</dbReference>
<evidence type="ECO:0000313" key="4">
    <source>
        <dbReference type="Proteomes" id="UP000247702"/>
    </source>
</evidence>
<dbReference type="InterPro" id="IPR000210">
    <property type="entry name" value="BTB/POZ_dom"/>
</dbReference>
<dbReference type="PROSITE" id="PS50097">
    <property type="entry name" value="BTB"/>
    <property type="match status" value="1"/>
</dbReference>
<dbReference type="OrthoDB" id="6359816at2759"/>
<dbReference type="CDD" id="cd18186">
    <property type="entry name" value="BTB_POZ_ZBTB_KLHL-like"/>
    <property type="match status" value="1"/>
</dbReference>
<feature type="domain" description="BTB" evidence="1">
    <location>
        <begin position="23"/>
        <end position="96"/>
    </location>
</feature>
<evidence type="ECO:0000259" key="1">
    <source>
        <dbReference type="PROSITE" id="PS50097"/>
    </source>
</evidence>
<dbReference type="STRING" id="94130.A0A2Z6RIZ9"/>
<name>A0A2Z6RIZ9_9GLOM</name>
<evidence type="ECO:0000313" key="2">
    <source>
        <dbReference type="EMBL" id="GBC01083.1"/>
    </source>
</evidence>
<dbReference type="Gene3D" id="3.30.710.10">
    <property type="entry name" value="Potassium Channel Kv1.1, Chain A"/>
    <property type="match status" value="1"/>
</dbReference>
<organism evidence="2 4">
    <name type="scientific">Rhizophagus clarus</name>
    <dbReference type="NCBI Taxonomy" id="94130"/>
    <lineage>
        <taxon>Eukaryota</taxon>
        <taxon>Fungi</taxon>
        <taxon>Fungi incertae sedis</taxon>
        <taxon>Mucoromycota</taxon>
        <taxon>Glomeromycotina</taxon>
        <taxon>Glomeromycetes</taxon>
        <taxon>Glomerales</taxon>
        <taxon>Glomeraceae</taxon>
        <taxon>Rhizophagus</taxon>
    </lineage>
</organism>